<keyword evidence="3" id="KW-1185">Reference proteome</keyword>
<name>A0A7W5EVX1_9GAMM</name>
<dbReference type="AlphaFoldDB" id="A0A7W5EVX1"/>
<dbReference type="InterPro" id="IPR014030">
    <property type="entry name" value="Ketoacyl_synth_N"/>
</dbReference>
<evidence type="ECO:0000313" key="2">
    <source>
        <dbReference type="EMBL" id="MBB3232388.1"/>
    </source>
</evidence>
<dbReference type="Proteomes" id="UP000518892">
    <property type="component" value="Unassembled WGS sequence"/>
</dbReference>
<dbReference type="EMBL" id="JACHXR010000011">
    <property type="protein sequence ID" value="MBB3232388.1"/>
    <property type="molecule type" value="Genomic_DNA"/>
</dbReference>
<protein>
    <recommendedName>
        <fullName evidence="1">Beta-ketoacyl synthase-like N-terminal domain-containing protein</fullName>
    </recommendedName>
</protein>
<comment type="caution">
    <text evidence="2">The sequence shown here is derived from an EMBL/GenBank/DDBJ whole genome shotgun (WGS) entry which is preliminary data.</text>
</comment>
<dbReference type="RefSeq" id="WP_183384826.1">
    <property type="nucleotide sequence ID" value="NZ_JACHXR010000011.1"/>
</dbReference>
<feature type="domain" description="Beta-ketoacyl synthase-like N-terminal" evidence="1">
    <location>
        <begin position="19"/>
        <end position="224"/>
    </location>
</feature>
<evidence type="ECO:0000259" key="1">
    <source>
        <dbReference type="Pfam" id="PF13723"/>
    </source>
</evidence>
<sequence>MTPPPLILQDWRAWWPGQARPDESRLSGEERPAGKAVPAMLRRRLNLPGRAVSDMLDALDPEANRVLVHASRHGDGERTLQMLEALTDGQPVSPARFGLSVHNAILGVHSIASSNRRSQQALAASGAELAALFSEARGYLAAGERSVVVVFSDAPVPARFRGTDTPEVELAAVAMRLGTDAGRVITPEPLASSTAPCRAPQPTDVIRWLLGEAPLGCPGRRLSWRLAP</sequence>
<organism evidence="2 3">
    <name type="scientific">Halomonas stenophila</name>
    <dbReference type="NCBI Taxonomy" id="795312"/>
    <lineage>
        <taxon>Bacteria</taxon>
        <taxon>Pseudomonadati</taxon>
        <taxon>Pseudomonadota</taxon>
        <taxon>Gammaproteobacteria</taxon>
        <taxon>Oceanospirillales</taxon>
        <taxon>Halomonadaceae</taxon>
        <taxon>Halomonas</taxon>
    </lineage>
</organism>
<gene>
    <name evidence="2" type="ORF">FHR97_003256</name>
</gene>
<reference evidence="2 3" key="1">
    <citation type="submission" date="2020-08" db="EMBL/GenBank/DDBJ databases">
        <title>Genomic Encyclopedia of Type Strains, Phase III (KMG-III): the genomes of soil and plant-associated and newly described type strains.</title>
        <authorList>
            <person name="Whitman W."/>
        </authorList>
    </citation>
    <scope>NUCLEOTIDE SEQUENCE [LARGE SCALE GENOMIC DNA]</scope>
    <source>
        <strain evidence="2 3">CECT 7744</strain>
    </source>
</reference>
<accession>A0A7W5EVX1</accession>
<dbReference type="Pfam" id="PF13723">
    <property type="entry name" value="Ketoacyl-synt_2"/>
    <property type="match status" value="1"/>
</dbReference>
<evidence type="ECO:0000313" key="3">
    <source>
        <dbReference type="Proteomes" id="UP000518892"/>
    </source>
</evidence>
<proteinExistence type="predicted"/>